<feature type="region of interest" description="Disordered" evidence="6">
    <location>
        <begin position="383"/>
        <end position="416"/>
    </location>
</feature>
<evidence type="ECO:0000259" key="7">
    <source>
        <dbReference type="PROSITE" id="PS50048"/>
    </source>
</evidence>
<dbReference type="GO" id="GO:0006351">
    <property type="term" value="P:DNA-templated transcription"/>
    <property type="evidence" value="ECO:0007669"/>
    <property type="project" value="InterPro"/>
</dbReference>
<keyword evidence="3" id="KW-0862">Zinc</keyword>
<dbReference type="SUPFAM" id="SSF57701">
    <property type="entry name" value="Zn2/Cys6 DNA-binding domain"/>
    <property type="match status" value="1"/>
</dbReference>
<evidence type="ECO:0000256" key="2">
    <source>
        <dbReference type="ARBA" id="ARBA00022723"/>
    </source>
</evidence>
<reference evidence="8 9" key="1">
    <citation type="journal article" date="2023" name="Elife">
        <title>Identification of key yeast species and microbe-microbe interactions impacting larval growth of Drosophila in the wild.</title>
        <authorList>
            <person name="Mure A."/>
            <person name="Sugiura Y."/>
            <person name="Maeda R."/>
            <person name="Honda K."/>
            <person name="Sakurai N."/>
            <person name="Takahashi Y."/>
            <person name="Watada M."/>
            <person name="Katoh T."/>
            <person name="Gotoh A."/>
            <person name="Gotoh Y."/>
            <person name="Taniguchi I."/>
            <person name="Nakamura K."/>
            <person name="Hayashi T."/>
            <person name="Katayama T."/>
            <person name="Uemura T."/>
            <person name="Hattori Y."/>
        </authorList>
    </citation>
    <scope>NUCLEOTIDE SEQUENCE [LARGE SCALE GENOMIC DNA]</scope>
    <source>
        <strain evidence="8 9">KH-74</strain>
    </source>
</reference>
<evidence type="ECO:0000256" key="4">
    <source>
        <dbReference type="ARBA" id="ARBA00023125"/>
    </source>
</evidence>
<dbReference type="CDD" id="cd00067">
    <property type="entry name" value="GAL4"/>
    <property type="match status" value="1"/>
</dbReference>
<dbReference type="CDD" id="cd12148">
    <property type="entry name" value="fungal_TF_MHR"/>
    <property type="match status" value="1"/>
</dbReference>
<proteinExistence type="predicted"/>
<evidence type="ECO:0000256" key="3">
    <source>
        <dbReference type="ARBA" id="ARBA00022833"/>
    </source>
</evidence>
<dbReference type="Pfam" id="PF04082">
    <property type="entry name" value="Fungal_trans"/>
    <property type="match status" value="1"/>
</dbReference>
<dbReference type="GO" id="GO:0005634">
    <property type="term" value="C:nucleus"/>
    <property type="evidence" value="ECO:0007669"/>
    <property type="project" value="UniProtKB-SubCell"/>
</dbReference>
<feature type="compositionally biased region" description="Low complexity" evidence="6">
    <location>
        <begin position="1029"/>
        <end position="1058"/>
    </location>
</feature>
<dbReference type="SMART" id="SM00906">
    <property type="entry name" value="Fungal_trans"/>
    <property type="match status" value="1"/>
</dbReference>
<protein>
    <submittedName>
        <fullName evidence="8">Drug-responsive transcription factor</fullName>
    </submittedName>
</protein>
<feature type="compositionally biased region" description="Low complexity" evidence="6">
    <location>
        <begin position="63"/>
        <end position="90"/>
    </location>
</feature>
<dbReference type="Proteomes" id="UP001377567">
    <property type="component" value="Unassembled WGS sequence"/>
</dbReference>
<feature type="compositionally biased region" description="Polar residues" evidence="6">
    <location>
        <begin position="91"/>
        <end position="102"/>
    </location>
</feature>
<evidence type="ECO:0000256" key="6">
    <source>
        <dbReference type="SAM" id="MobiDB-lite"/>
    </source>
</evidence>
<sequence length="1158" mass="127577">MDPLDKSRPKVRKACDNCRKRKLRCTGKQPCSTCEAYNCPCIYSVRSSNARRGRVRKIQIVQTPSTTTNTTNTTNTSTASSPSVALPASSHHNSNNTGSLPATPSGNPSGVPSSSALPQLHYPDGSLSSGSSVSAPYLSTGSANGRNMMHLPESIAPVLPASAPVPVPQGPLPVPLPQGSLATPLMSEVPPVISGDDHLYLNDEAFQVKVNALQTTLNTLRQVAVPDAAVAKCIDDLDKQLQELIAEWRPHLDLPKFRAMEVSTPNKSIETALMRNKYTERVCLTRYAIWSDANNAQGKPAQLEPDEPLITEMFGLYSPFQAISFRGIGYIALAHLRRNNGTMENSVKESMYLILRYFDMCFLQLAEGKALIANPLENYTGRKNLAATPQSPEAPVATPSPTSSNGGSAGGGGGGFGIGGGPATTASAASSKRSVIAQCIRNFPQPFTHEVTGVSLDTLLDTMCDSLPMFQLLLKMFNQFKVAYEAFLIDNTVSANRQRNNGPTTFPPGTVQKLLFFSEMEQLLLALSYQYYAETQFFYYKTSSGIDYLEMLLSLVDKQLSSYDYYSATLVMDAAVNRALKMGLYRWEYYVGLDEAKAERRRRIWWGLYYFDKLICVTLGEPSTINDTIMSCLLPRVFRDIGFLDNRTFVNTVHTFQPGDTFDKMDIPALVNYGRVGILQLVSDFQINVLYNEKYTSIRNTALPPLVKARLFQELVASYDLLRAKMQALRNHCTRLFDLASSPRNENGDAVLNGVTYKCADINAASRFSCSFEYHFSVALSTMDNLESRLSSPPYTNPQAAALVDIFHEIYYSWNRMNLFLSNFTNDYSFIRVFMYYRCISIFFITKANMLKDIITLEDIKSMVMALHKFRCLWIITLNENYPQVRESSLYKEFCKDLSFLCLGCRILTHTFVQNHSITIEKIKNWFQQNSPDLVDTFENCMDISSPSYKYLLMPVQRSGFHLHVRKMLETNFMGKGKAKGKGKHTKHGNVKVESGATGPLGPPHLGSPLVATPVVYQGPAYKGAAPVSSMISSDGSSGGAFANPSASFSSGSNAGNPMPRPVGPPTGPGDFADPARMAPGVNNGPIGNGYPFMENPHQSDVYMRGREGQRPGMGSGQASSLASSFNLGTLDEFVNSDIGNIYNILWSDLYPGADSLN</sequence>
<dbReference type="Pfam" id="PF00172">
    <property type="entry name" value="Zn_clus"/>
    <property type="match status" value="1"/>
</dbReference>
<dbReference type="PROSITE" id="PS50048">
    <property type="entry name" value="ZN2_CY6_FUNGAL_2"/>
    <property type="match status" value="1"/>
</dbReference>
<dbReference type="PANTHER" id="PTHR46910:SF3">
    <property type="entry name" value="HALOTOLERANCE PROTEIN 9-RELATED"/>
    <property type="match status" value="1"/>
</dbReference>
<feature type="compositionally biased region" description="Pro residues" evidence="6">
    <location>
        <begin position="1059"/>
        <end position="1068"/>
    </location>
</feature>
<dbReference type="InterPro" id="IPR050987">
    <property type="entry name" value="AtrR-like"/>
</dbReference>
<dbReference type="PANTHER" id="PTHR46910">
    <property type="entry name" value="TRANSCRIPTION FACTOR PDR1"/>
    <property type="match status" value="1"/>
</dbReference>
<name>A0AAV5S2B1_MAUHU</name>
<evidence type="ECO:0000256" key="5">
    <source>
        <dbReference type="ARBA" id="ARBA00023242"/>
    </source>
</evidence>
<feature type="compositionally biased region" description="Gly residues" evidence="6">
    <location>
        <begin position="407"/>
        <end position="416"/>
    </location>
</feature>
<keyword evidence="9" id="KW-1185">Reference proteome</keyword>
<dbReference type="AlphaFoldDB" id="A0AAV5S2B1"/>
<comment type="subcellular location">
    <subcellularLocation>
        <location evidence="1">Nucleus</location>
    </subcellularLocation>
</comment>
<dbReference type="InterPro" id="IPR036864">
    <property type="entry name" value="Zn2-C6_fun-type_DNA-bd_sf"/>
</dbReference>
<evidence type="ECO:0000313" key="8">
    <source>
        <dbReference type="EMBL" id="GMM57810.1"/>
    </source>
</evidence>
<comment type="caution">
    <text evidence="8">The sequence shown here is derived from an EMBL/GenBank/DDBJ whole genome shotgun (WGS) entry which is preliminary data.</text>
</comment>
<dbReference type="EMBL" id="BTGD01000016">
    <property type="protein sequence ID" value="GMM57810.1"/>
    <property type="molecule type" value="Genomic_DNA"/>
</dbReference>
<accession>A0AAV5S2B1</accession>
<dbReference type="GO" id="GO:0008270">
    <property type="term" value="F:zinc ion binding"/>
    <property type="evidence" value="ECO:0007669"/>
    <property type="project" value="InterPro"/>
</dbReference>
<evidence type="ECO:0000313" key="9">
    <source>
        <dbReference type="Proteomes" id="UP001377567"/>
    </source>
</evidence>
<dbReference type="InterPro" id="IPR001138">
    <property type="entry name" value="Zn2Cys6_DnaBD"/>
</dbReference>
<dbReference type="GO" id="GO:0045944">
    <property type="term" value="P:positive regulation of transcription by RNA polymerase II"/>
    <property type="evidence" value="ECO:0007669"/>
    <property type="project" value="UniProtKB-ARBA"/>
</dbReference>
<keyword evidence="2" id="KW-0479">Metal-binding</keyword>
<gene>
    <name evidence="8" type="ORF">DAKH74_044260</name>
</gene>
<dbReference type="GO" id="GO:0000981">
    <property type="term" value="F:DNA-binding transcription factor activity, RNA polymerase II-specific"/>
    <property type="evidence" value="ECO:0007669"/>
    <property type="project" value="InterPro"/>
</dbReference>
<feature type="compositionally biased region" description="Low complexity" evidence="6">
    <location>
        <begin position="122"/>
        <end position="133"/>
    </location>
</feature>
<feature type="compositionally biased region" description="Basic residues" evidence="6">
    <location>
        <begin position="977"/>
        <end position="990"/>
    </location>
</feature>
<feature type="compositionally biased region" description="Low complexity" evidence="6">
    <location>
        <begin position="104"/>
        <end position="115"/>
    </location>
</feature>
<keyword evidence="4" id="KW-0238">DNA-binding</keyword>
<feature type="compositionally biased region" description="Low complexity" evidence="6">
    <location>
        <begin position="397"/>
        <end position="406"/>
    </location>
</feature>
<feature type="region of interest" description="Disordered" evidence="6">
    <location>
        <begin position="59"/>
        <end position="133"/>
    </location>
</feature>
<feature type="domain" description="Zn(2)-C6 fungal-type" evidence="7">
    <location>
        <begin position="14"/>
        <end position="43"/>
    </location>
</feature>
<dbReference type="PROSITE" id="PS00463">
    <property type="entry name" value="ZN2_CY6_FUNGAL_1"/>
    <property type="match status" value="1"/>
</dbReference>
<dbReference type="GO" id="GO:0003677">
    <property type="term" value="F:DNA binding"/>
    <property type="evidence" value="ECO:0007669"/>
    <property type="project" value="UniProtKB-KW"/>
</dbReference>
<dbReference type="Gene3D" id="4.10.240.10">
    <property type="entry name" value="Zn(2)-C6 fungal-type DNA-binding domain"/>
    <property type="match status" value="1"/>
</dbReference>
<keyword evidence="5" id="KW-0539">Nucleus</keyword>
<dbReference type="SMART" id="SM00066">
    <property type="entry name" value="GAL4"/>
    <property type="match status" value="1"/>
</dbReference>
<evidence type="ECO:0000256" key="1">
    <source>
        <dbReference type="ARBA" id="ARBA00004123"/>
    </source>
</evidence>
<dbReference type="InterPro" id="IPR007219">
    <property type="entry name" value="XnlR_reg_dom"/>
</dbReference>
<feature type="region of interest" description="Disordered" evidence="6">
    <location>
        <begin position="1029"/>
        <end position="1121"/>
    </location>
</feature>
<feature type="region of interest" description="Disordered" evidence="6">
    <location>
        <begin position="976"/>
        <end position="1005"/>
    </location>
</feature>
<organism evidence="8 9">
    <name type="scientific">Maudiozyma humilis</name>
    <name type="common">Sour dough yeast</name>
    <name type="synonym">Kazachstania humilis</name>
    <dbReference type="NCBI Taxonomy" id="51915"/>
    <lineage>
        <taxon>Eukaryota</taxon>
        <taxon>Fungi</taxon>
        <taxon>Dikarya</taxon>
        <taxon>Ascomycota</taxon>
        <taxon>Saccharomycotina</taxon>
        <taxon>Saccharomycetes</taxon>
        <taxon>Saccharomycetales</taxon>
        <taxon>Saccharomycetaceae</taxon>
        <taxon>Maudiozyma</taxon>
    </lineage>
</organism>